<feature type="transmembrane region" description="Helical" evidence="3">
    <location>
        <begin position="251"/>
        <end position="278"/>
    </location>
</feature>
<feature type="chain" id="PRO_5045350750" evidence="4">
    <location>
        <begin position="24"/>
        <end position="317"/>
    </location>
</feature>
<dbReference type="RefSeq" id="WP_344489749.1">
    <property type="nucleotide sequence ID" value="NZ_BAAAQF010000018.1"/>
</dbReference>
<keyword evidence="3" id="KW-0812">Transmembrane</keyword>
<keyword evidence="4" id="KW-0732">Signal</keyword>
<name>A0ABN2HG07_9ACTN</name>
<feature type="signal peptide" evidence="4">
    <location>
        <begin position="1"/>
        <end position="23"/>
    </location>
</feature>
<dbReference type="Pfam" id="PF14257">
    <property type="entry name" value="DUF4349"/>
    <property type="match status" value="1"/>
</dbReference>
<organism evidence="6 7">
    <name type="scientific">Glycomyces endophyticus</name>
    <dbReference type="NCBI Taxonomy" id="480996"/>
    <lineage>
        <taxon>Bacteria</taxon>
        <taxon>Bacillati</taxon>
        <taxon>Actinomycetota</taxon>
        <taxon>Actinomycetes</taxon>
        <taxon>Glycomycetales</taxon>
        <taxon>Glycomycetaceae</taxon>
        <taxon>Glycomyces</taxon>
    </lineage>
</organism>
<dbReference type="InterPro" id="IPR025645">
    <property type="entry name" value="DUF4349"/>
</dbReference>
<dbReference type="EMBL" id="BAAAQF010000018">
    <property type="protein sequence ID" value="GAA1687330.1"/>
    <property type="molecule type" value="Genomic_DNA"/>
</dbReference>
<evidence type="ECO:0000256" key="3">
    <source>
        <dbReference type="SAM" id="Phobius"/>
    </source>
</evidence>
<comment type="caution">
    <text evidence="6">The sequence shown here is derived from an EMBL/GenBank/DDBJ whole genome shotgun (WGS) entry which is preliminary data.</text>
</comment>
<keyword evidence="3" id="KW-0472">Membrane</keyword>
<evidence type="ECO:0000259" key="5">
    <source>
        <dbReference type="Pfam" id="PF14257"/>
    </source>
</evidence>
<evidence type="ECO:0000256" key="1">
    <source>
        <dbReference type="SAM" id="Coils"/>
    </source>
</evidence>
<evidence type="ECO:0000256" key="4">
    <source>
        <dbReference type="SAM" id="SignalP"/>
    </source>
</evidence>
<accession>A0ABN2HG07</accession>
<keyword evidence="7" id="KW-1185">Reference proteome</keyword>
<sequence>MRILRSSIVAATAALLLVGCAGAGDDSSGGSVAEPEAADVDEGADGGQTGAPADPQVDAGNRDVIYESALEVADPDPDRVAEEAWDLAESLGGFVSADERDLTTVDDAVEGSAHLVVRVPSDRFQEAMDGLTGLAESEVRRSVTTEDVTEAVVDIESYIATKTASVARVRELLAEADSVTAILELESELAEREGELASLQQQLADLEDRIALSTIDFTVTAPQVAAADPGYTGPDSFWDGLVAGSRGAVGFLVGISVVIGMLLPFVPIVALVAAAVVLPLRWRAKRRAAPPVSPTPVSTPPQPTPLPQAPPVRSDRS</sequence>
<reference evidence="6 7" key="1">
    <citation type="journal article" date="2019" name="Int. J. Syst. Evol. Microbiol.">
        <title>The Global Catalogue of Microorganisms (GCM) 10K type strain sequencing project: providing services to taxonomists for standard genome sequencing and annotation.</title>
        <authorList>
            <consortium name="The Broad Institute Genomics Platform"/>
            <consortium name="The Broad Institute Genome Sequencing Center for Infectious Disease"/>
            <person name="Wu L."/>
            <person name="Ma J."/>
        </authorList>
    </citation>
    <scope>NUCLEOTIDE SEQUENCE [LARGE SCALE GENOMIC DNA]</scope>
    <source>
        <strain evidence="6 7">JCM 16001</strain>
    </source>
</reference>
<proteinExistence type="predicted"/>
<feature type="compositionally biased region" description="Pro residues" evidence="2">
    <location>
        <begin position="291"/>
        <end position="310"/>
    </location>
</feature>
<evidence type="ECO:0000256" key="2">
    <source>
        <dbReference type="SAM" id="MobiDB-lite"/>
    </source>
</evidence>
<keyword evidence="1" id="KW-0175">Coiled coil</keyword>
<gene>
    <name evidence="6" type="ORF">GCM10009830_38610</name>
</gene>
<evidence type="ECO:0000313" key="7">
    <source>
        <dbReference type="Proteomes" id="UP001499851"/>
    </source>
</evidence>
<keyword evidence="3" id="KW-1133">Transmembrane helix</keyword>
<dbReference type="PROSITE" id="PS51257">
    <property type="entry name" value="PROKAR_LIPOPROTEIN"/>
    <property type="match status" value="1"/>
</dbReference>
<dbReference type="Proteomes" id="UP001499851">
    <property type="component" value="Unassembled WGS sequence"/>
</dbReference>
<evidence type="ECO:0000313" key="6">
    <source>
        <dbReference type="EMBL" id="GAA1687330.1"/>
    </source>
</evidence>
<feature type="domain" description="DUF4349" evidence="5">
    <location>
        <begin position="62"/>
        <end position="276"/>
    </location>
</feature>
<protein>
    <submittedName>
        <fullName evidence="6">DUF4349 domain-containing protein</fullName>
    </submittedName>
</protein>
<feature type="coiled-coil region" evidence="1">
    <location>
        <begin position="182"/>
        <end position="216"/>
    </location>
</feature>
<feature type="region of interest" description="Disordered" evidence="2">
    <location>
        <begin position="25"/>
        <end position="60"/>
    </location>
</feature>
<feature type="region of interest" description="Disordered" evidence="2">
    <location>
        <begin position="287"/>
        <end position="317"/>
    </location>
</feature>